<feature type="region of interest" description="Disordered" evidence="1">
    <location>
        <begin position="269"/>
        <end position="316"/>
    </location>
</feature>
<proteinExistence type="predicted"/>
<sequence length="316" mass="33732">MFAKLPTRSYTDLAKRTKSGLLSELFHPNPNRFPEGHPYRTSLSHQDIVAKGWNPGGPALYGASTRFPTSKSSAALPQMAAVTAESVNSKNGIVGPASVKANSGPTAATTSTGSGPSMRPRGRPANVEEEDSDTDGEEDNTLSKSLVQRKLESLVASNNKRSGSASAKSPVAGVDAQSRPSASNGVMGGAMNGTRDRRQSAPEDTTPAVPITLGYPYNLPLPPPPQSPAAIRRQMLANEMSESVRRNVLWEKRQGRNFKMRQQMLTQAQAAHPHGYGYGNGNTNGINGSEGRPDDGRHNRQAYMNRNKSWAPAGNG</sequence>
<evidence type="ECO:0008006" key="4">
    <source>
        <dbReference type="Google" id="ProtNLM"/>
    </source>
</evidence>
<dbReference type="OrthoDB" id="515401at2759"/>
<organism evidence="2 3">
    <name type="scientific">Sistotremastrum niveocremeum HHB9708</name>
    <dbReference type="NCBI Taxonomy" id="1314777"/>
    <lineage>
        <taxon>Eukaryota</taxon>
        <taxon>Fungi</taxon>
        <taxon>Dikarya</taxon>
        <taxon>Basidiomycota</taxon>
        <taxon>Agaricomycotina</taxon>
        <taxon>Agaricomycetes</taxon>
        <taxon>Sistotremastrales</taxon>
        <taxon>Sistotremastraceae</taxon>
        <taxon>Sertulicium</taxon>
        <taxon>Sertulicium niveocremeum</taxon>
    </lineage>
</organism>
<dbReference type="PANTHER" id="PTHR28014:SF1">
    <property type="entry name" value="NEGATIVE REGULATOR OF RAS-CAMP PATHWAY"/>
    <property type="match status" value="1"/>
</dbReference>
<dbReference type="EMBL" id="KV419410">
    <property type="protein sequence ID" value="KZS92423.1"/>
    <property type="molecule type" value="Genomic_DNA"/>
</dbReference>
<dbReference type="InterPro" id="IPR053043">
    <property type="entry name" value="Ras-cAMP_regulatory"/>
</dbReference>
<dbReference type="GO" id="GO:0006808">
    <property type="term" value="P:regulation of nitrogen utilization"/>
    <property type="evidence" value="ECO:0007669"/>
    <property type="project" value="TreeGrafter"/>
</dbReference>
<feature type="compositionally biased region" description="Low complexity" evidence="1">
    <location>
        <begin position="103"/>
        <end position="117"/>
    </location>
</feature>
<feature type="compositionally biased region" description="Acidic residues" evidence="1">
    <location>
        <begin position="127"/>
        <end position="140"/>
    </location>
</feature>
<protein>
    <recommendedName>
        <fullName evidence="4">DUF1752-domain-containing protein</fullName>
    </recommendedName>
</protein>
<evidence type="ECO:0000256" key="1">
    <source>
        <dbReference type="SAM" id="MobiDB-lite"/>
    </source>
</evidence>
<reference evidence="2 3" key="1">
    <citation type="journal article" date="2016" name="Mol. Biol. Evol.">
        <title>Comparative Genomics of Early-Diverging Mushroom-Forming Fungi Provides Insights into the Origins of Lignocellulose Decay Capabilities.</title>
        <authorList>
            <person name="Nagy L.G."/>
            <person name="Riley R."/>
            <person name="Tritt A."/>
            <person name="Adam C."/>
            <person name="Daum C."/>
            <person name="Floudas D."/>
            <person name="Sun H."/>
            <person name="Yadav J.S."/>
            <person name="Pangilinan J."/>
            <person name="Larsson K.H."/>
            <person name="Matsuura K."/>
            <person name="Barry K."/>
            <person name="Labutti K."/>
            <person name="Kuo R."/>
            <person name="Ohm R.A."/>
            <person name="Bhattacharya S.S."/>
            <person name="Shirouzu T."/>
            <person name="Yoshinaga Y."/>
            <person name="Martin F.M."/>
            <person name="Grigoriev I.V."/>
            <person name="Hibbett D.S."/>
        </authorList>
    </citation>
    <scope>NUCLEOTIDE SEQUENCE [LARGE SCALE GENOMIC DNA]</scope>
    <source>
        <strain evidence="2 3">HHB9708</strain>
    </source>
</reference>
<name>A0A164TJR6_9AGAM</name>
<dbReference type="GO" id="GO:0005737">
    <property type="term" value="C:cytoplasm"/>
    <property type="evidence" value="ECO:0007669"/>
    <property type="project" value="TreeGrafter"/>
</dbReference>
<dbReference type="Proteomes" id="UP000076722">
    <property type="component" value="Unassembled WGS sequence"/>
</dbReference>
<accession>A0A164TJR6</accession>
<dbReference type="GO" id="GO:0031930">
    <property type="term" value="P:mitochondria-nucleus signaling pathway"/>
    <property type="evidence" value="ECO:0007669"/>
    <property type="project" value="TreeGrafter"/>
</dbReference>
<evidence type="ECO:0000313" key="2">
    <source>
        <dbReference type="EMBL" id="KZS92423.1"/>
    </source>
</evidence>
<dbReference type="PANTHER" id="PTHR28014">
    <property type="entry name" value="NEGATIVE REGULATOR OF RAS-CAMP PATHWAY"/>
    <property type="match status" value="1"/>
</dbReference>
<dbReference type="AlphaFoldDB" id="A0A164TJR6"/>
<feature type="compositionally biased region" description="Polar residues" evidence="1">
    <location>
        <begin position="155"/>
        <end position="167"/>
    </location>
</feature>
<evidence type="ECO:0000313" key="3">
    <source>
        <dbReference type="Proteomes" id="UP000076722"/>
    </source>
</evidence>
<dbReference type="STRING" id="1314777.A0A164TJR6"/>
<gene>
    <name evidence="2" type="ORF">SISNIDRAFT_112911</name>
</gene>
<keyword evidence="3" id="KW-1185">Reference proteome</keyword>
<dbReference type="GO" id="GO:0000122">
    <property type="term" value="P:negative regulation of transcription by RNA polymerase II"/>
    <property type="evidence" value="ECO:0007669"/>
    <property type="project" value="TreeGrafter"/>
</dbReference>
<feature type="region of interest" description="Disordered" evidence="1">
    <location>
        <begin position="95"/>
        <end position="206"/>
    </location>
</feature>